<dbReference type="OrthoDB" id="265717at2759"/>
<comment type="caution">
    <text evidence="1">The sequence shown here is derived from an EMBL/GenBank/DDBJ whole genome shotgun (WGS) entry which is preliminary data.</text>
</comment>
<protein>
    <submittedName>
        <fullName evidence="1">Uncharacterized protein</fullName>
    </submittedName>
</protein>
<reference evidence="1 2" key="1">
    <citation type="submission" date="2020-02" db="EMBL/GenBank/DDBJ databases">
        <authorList>
            <person name="Ma Q."/>
            <person name="Huang Y."/>
            <person name="Song X."/>
            <person name="Pei D."/>
        </authorList>
    </citation>
    <scope>NUCLEOTIDE SEQUENCE [LARGE SCALE GENOMIC DNA]</scope>
    <source>
        <strain evidence="1">Sxm20200214</strain>
        <tissue evidence="1">Leaf</tissue>
    </source>
</reference>
<sequence length="76" mass="8617">MVGGLTVAISHTDHETDDYSLVEASVSHMSELDEKQLMLYAHMANLVNLILQFPNIDLKEIVENFSKKSKSYHELP</sequence>
<dbReference type="AlphaFoldDB" id="A0A8X7NTP5"/>
<keyword evidence="2" id="KW-1185">Reference proteome</keyword>
<proteinExistence type="predicted"/>
<organism evidence="1 2">
    <name type="scientific">Brassica carinata</name>
    <name type="common">Ethiopian mustard</name>
    <name type="synonym">Abyssinian cabbage</name>
    <dbReference type="NCBI Taxonomy" id="52824"/>
    <lineage>
        <taxon>Eukaryota</taxon>
        <taxon>Viridiplantae</taxon>
        <taxon>Streptophyta</taxon>
        <taxon>Embryophyta</taxon>
        <taxon>Tracheophyta</taxon>
        <taxon>Spermatophyta</taxon>
        <taxon>Magnoliopsida</taxon>
        <taxon>eudicotyledons</taxon>
        <taxon>Gunneridae</taxon>
        <taxon>Pentapetalae</taxon>
        <taxon>rosids</taxon>
        <taxon>malvids</taxon>
        <taxon>Brassicales</taxon>
        <taxon>Brassicaceae</taxon>
        <taxon>Brassiceae</taxon>
        <taxon>Brassica</taxon>
    </lineage>
</organism>
<dbReference type="EMBL" id="JAAMPC010001633">
    <property type="protein sequence ID" value="KAG2238178.1"/>
    <property type="molecule type" value="Genomic_DNA"/>
</dbReference>
<evidence type="ECO:0000313" key="2">
    <source>
        <dbReference type="Proteomes" id="UP000886595"/>
    </source>
</evidence>
<name>A0A8X7NTP5_BRACI</name>
<dbReference type="Proteomes" id="UP000886595">
    <property type="component" value="Unassembled WGS sequence"/>
</dbReference>
<gene>
    <name evidence="1" type="ORF">Bca52824_092594</name>
</gene>
<accession>A0A8X7NTP5</accession>
<evidence type="ECO:0000313" key="1">
    <source>
        <dbReference type="EMBL" id="KAG2238178.1"/>
    </source>
</evidence>